<proteinExistence type="predicted"/>
<evidence type="ECO:0000256" key="1">
    <source>
        <dbReference type="SAM" id="MobiDB-lite"/>
    </source>
</evidence>
<gene>
    <name evidence="2" type="ORF">LZC95_40225</name>
</gene>
<dbReference type="PROSITE" id="PS51257">
    <property type="entry name" value="PROKAR_LIPOPROTEIN"/>
    <property type="match status" value="1"/>
</dbReference>
<evidence type="ECO:0000313" key="2">
    <source>
        <dbReference type="EMBL" id="WXA92662.1"/>
    </source>
</evidence>
<feature type="compositionally biased region" description="Gly residues" evidence="1">
    <location>
        <begin position="431"/>
        <end position="443"/>
    </location>
</feature>
<evidence type="ECO:0000313" key="3">
    <source>
        <dbReference type="Proteomes" id="UP001379533"/>
    </source>
</evidence>
<feature type="region of interest" description="Disordered" evidence="1">
    <location>
        <begin position="376"/>
        <end position="460"/>
    </location>
</feature>
<protein>
    <submittedName>
        <fullName evidence="2">Uncharacterized protein</fullName>
    </submittedName>
</protein>
<dbReference type="Pfam" id="PF20245">
    <property type="entry name" value="DUF6600"/>
    <property type="match status" value="1"/>
</dbReference>
<dbReference type="InterPro" id="IPR046535">
    <property type="entry name" value="DUF6600"/>
</dbReference>
<name>A0ABZ2K5Y9_9BACT</name>
<reference evidence="2 3" key="1">
    <citation type="submission" date="2021-12" db="EMBL/GenBank/DDBJ databases">
        <title>Discovery of the Pendulisporaceae a myxobacterial family with distinct sporulation behavior and unique specialized metabolism.</title>
        <authorList>
            <person name="Garcia R."/>
            <person name="Popoff A."/>
            <person name="Bader C.D."/>
            <person name="Loehr J."/>
            <person name="Walesch S."/>
            <person name="Walt C."/>
            <person name="Boldt J."/>
            <person name="Bunk B."/>
            <person name="Haeckl F.J.F.P.J."/>
            <person name="Gunesch A.P."/>
            <person name="Birkelbach J."/>
            <person name="Nuebel U."/>
            <person name="Pietschmann T."/>
            <person name="Bach T."/>
            <person name="Mueller R."/>
        </authorList>
    </citation>
    <scope>NUCLEOTIDE SEQUENCE [LARGE SCALE GENOMIC DNA]</scope>
    <source>
        <strain evidence="2 3">MSr12523</strain>
    </source>
</reference>
<dbReference type="Proteomes" id="UP001379533">
    <property type="component" value="Chromosome"/>
</dbReference>
<accession>A0ABZ2K5Y9</accession>
<keyword evidence="3" id="KW-1185">Reference proteome</keyword>
<organism evidence="2 3">
    <name type="scientific">Pendulispora brunnea</name>
    <dbReference type="NCBI Taxonomy" id="2905690"/>
    <lineage>
        <taxon>Bacteria</taxon>
        <taxon>Pseudomonadati</taxon>
        <taxon>Myxococcota</taxon>
        <taxon>Myxococcia</taxon>
        <taxon>Myxococcales</taxon>
        <taxon>Sorangiineae</taxon>
        <taxon>Pendulisporaceae</taxon>
        <taxon>Pendulispora</taxon>
    </lineage>
</organism>
<dbReference type="RefSeq" id="WP_394843266.1">
    <property type="nucleotide sequence ID" value="NZ_CP089982.1"/>
</dbReference>
<dbReference type="EMBL" id="CP089982">
    <property type="protein sequence ID" value="WXA92662.1"/>
    <property type="molecule type" value="Genomic_DNA"/>
</dbReference>
<sequence length="460" mass="48632">MKIGSLCNAGSLRAVCYLGRPLLLLAPFVFALGGCAEAYDQPAAYPSSAPAEESTTRSASLEANPPAPPPEIAIGVDEKTYADTDPTALTEFRSTLEPYGNWVEDANYGVVWVPSAKVVGADFAPYVSAGHWSYDDDWVWVSDYSWGWAPFHYGRWVFIPGRGWSWIPGRTYRGAWVTWRMGYGAYDYIGWAPMAPTWYWRGGYAVGFYVAPTPTYYYCPHRDVFSPVIATRIVPPARVPPIAANTRPYYPADPTVGGARSIATPTVGGDRVAARPGAGHGPPPASLGYAEPAIARPPASDSGLSRARAFATPSTAVAVGARPPQGFAPPPTPMPSTMSVSRPAGVFPTGPTRLPDHVSAVPRPYIAPYAGPGPAAISRPSMPRPMFGPSSSLPPTPTFHSTPSISAPYRAPTYSPPPPPVFHHSPSPMFHGGGSFGGGGGGHSPAAPSLGGARSISRPR</sequence>
<feature type="region of interest" description="Disordered" evidence="1">
    <location>
        <begin position="46"/>
        <end position="76"/>
    </location>
</feature>